<dbReference type="Gene3D" id="3.30.1470.10">
    <property type="entry name" value="Photosystem I PsaD, reaction center subunit II"/>
    <property type="match status" value="1"/>
</dbReference>
<gene>
    <name evidence="4" type="primary">Cep164</name>
</gene>
<organism evidence="3 4">
    <name type="scientific">Drosophila pseudoobscura pseudoobscura</name>
    <name type="common">Fruit fly</name>
    <dbReference type="NCBI Taxonomy" id="46245"/>
    <lineage>
        <taxon>Eukaryota</taxon>
        <taxon>Metazoa</taxon>
        <taxon>Ecdysozoa</taxon>
        <taxon>Arthropoda</taxon>
        <taxon>Hexapoda</taxon>
        <taxon>Insecta</taxon>
        <taxon>Pterygota</taxon>
        <taxon>Neoptera</taxon>
        <taxon>Endopterygota</taxon>
        <taxon>Diptera</taxon>
        <taxon>Brachycera</taxon>
        <taxon>Muscomorpha</taxon>
        <taxon>Ephydroidea</taxon>
        <taxon>Drosophilidae</taxon>
        <taxon>Drosophila</taxon>
        <taxon>Sophophora</taxon>
    </lineage>
</organism>
<dbReference type="FunCoup" id="A0A6I8W344">
    <property type="interactions" value="2"/>
</dbReference>
<dbReference type="InterPro" id="IPR001202">
    <property type="entry name" value="WW_dom"/>
</dbReference>
<keyword evidence="3" id="KW-1185">Reference proteome</keyword>
<name>A0A6I8W344_DROPS</name>
<feature type="compositionally biased region" description="Basic and acidic residues" evidence="1">
    <location>
        <begin position="760"/>
        <end position="786"/>
    </location>
</feature>
<dbReference type="SUPFAM" id="SSF51045">
    <property type="entry name" value="WW domain"/>
    <property type="match status" value="1"/>
</dbReference>
<protein>
    <submittedName>
        <fullName evidence="4">Uncharacterized protein Cep164 isoform X1</fullName>
    </submittedName>
</protein>
<sequence>MTTTSNNTSISSATPLMVKTTVTTLHTNRKTESAMTIAASKTKRSGYISPSTSVICEEVFDDACLPSSDEIYDYATLIGIDPLKEHHLLYLAKEGLMAALPSEWKICYSEEKNGHYYYNTFTKQSQWDHPLDAVYRELVEKTRHNIGAIIPEGAMVIIDSSDDISQLDSGIRSMHCTDEFYEINSPFNSVKTQASMINSVSTHTTSFAGASVFSGGVNRFLESRTRNFGQIFNCVKNAQLENGNTNSPISMNTHLSASKLSHRMLALSRENEETRENSDSIVEQRDGMFLLSSASGSRRFLKLRQNLEQVKIGGSTPLLCVKGILRESSVFDINRCMDRDDPTTEFDDKKSVRFNLEEMHRMRDSPEDEFSPKLCQTSELSINLDDEEVEAGMDYDFNEDRANNMFKGENIYNDELLHGNLKEGKCSLSRCTSGLSKSVPKTQTIEKMMACSNNPPMEHNLVDSTSVTCRSICELKEGATTRQHKDNNDPEPEPSFVRSFIIKKNSEQDALNPVSNRPFDLDELGRKHSHELELLQRKSAEVSTKNVQGLKMASKLGTLYKQTDSFLSNDEAIKREHEVRLKNLRHEYDLRFTSHQHQLEEAFESQIEKYRGKLELQLQSKRSLIVSEHKARMAILQSNHSEILNELERDLHSEEEILRREQAVRLSQMRDNLAHELELENKRFREKGEERLYEKVRCEKRLLEDKYRCLKEKYFRLKTDVRLSLERRNRRREVLAFQKNCQNNKTNAIIGSEMERSLSKNPIENREDHSVSYSDKAVKGSLKEKPLGLPKTQLNKQNISSKCIGQRQLKNETNTSISQSDTTVSNNYSNGHYLPVSQPTSCKGCGTVKPSGNRNSDAEIQEKNNNSNQLGGSRKRVFSRAKSASTSRLNSDYKYQLERAFTPVENLRYQLRKLEDLEDQFPDHAVDATFHLRYPFTDISNDHAIEGMGSELEFFKHRIHMERDSVRRAKESLKKDRSDFRLRQRDIKQRIKTPPLVPKQWLDQHIQEEKELTEMEVNLHRTRALLGEKVIRLKHLERSLLCMYEQDKCGTNLDHKDDAATLSDLSSQSSSGFSSTDFASGADLQKRREYFQQESIEWIQNLEILNEEICEILDILSQNQQKQHHQESLSTMAIQFSNDLKWTHMLSQQDTVTAIVSPFQASNSTSSHGISDSSGIEAVPASQPKPTIADRLETYRQLAAGHMQGSMGGAILAANSIVSQNRRPVNYSTSLVKRSRDLRDWLRRTKTEHELLIGTGIQHGITEKSKIAGISEVNGESDYNSISASVINAAAKG</sequence>
<accession>A0A6I8W344</accession>
<dbReference type="InParanoid" id="A0A6I8W344"/>
<dbReference type="InterPro" id="IPR053233">
    <property type="entry name" value="ABRA-related"/>
</dbReference>
<dbReference type="Proteomes" id="UP000001819">
    <property type="component" value="Chromosome X"/>
</dbReference>
<evidence type="ECO:0000259" key="2">
    <source>
        <dbReference type="PROSITE" id="PS50020"/>
    </source>
</evidence>
<dbReference type="SMART" id="SM00456">
    <property type="entry name" value="WW"/>
    <property type="match status" value="1"/>
</dbReference>
<evidence type="ECO:0000256" key="1">
    <source>
        <dbReference type="SAM" id="MobiDB-lite"/>
    </source>
</evidence>
<dbReference type="CDD" id="cd00201">
    <property type="entry name" value="WW"/>
    <property type="match status" value="1"/>
</dbReference>
<dbReference type="Bgee" id="FBgn0250594">
    <property type="expression patterns" value="Expressed in insect adult head"/>
</dbReference>
<dbReference type="RefSeq" id="XP_033237765.1">
    <property type="nucleotide sequence ID" value="XM_033381874.1"/>
</dbReference>
<evidence type="ECO:0000313" key="3">
    <source>
        <dbReference type="Proteomes" id="UP000001819"/>
    </source>
</evidence>
<dbReference type="PROSITE" id="PS50020">
    <property type="entry name" value="WW_DOMAIN_2"/>
    <property type="match status" value="1"/>
</dbReference>
<feature type="region of interest" description="Disordered" evidence="1">
    <location>
        <begin position="760"/>
        <end position="794"/>
    </location>
</feature>
<evidence type="ECO:0000313" key="4">
    <source>
        <dbReference type="RefSeq" id="XP_033237765.1"/>
    </source>
</evidence>
<feature type="compositionally biased region" description="Polar residues" evidence="1">
    <location>
        <begin position="811"/>
        <end position="830"/>
    </location>
</feature>
<dbReference type="PANTHER" id="PTHR21715">
    <property type="entry name" value="RH04127P"/>
    <property type="match status" value="1"/>
</dbReference>
<dbReference type="PROSITE" id="PS01159">
    <property type="entry name" value="WW_DOMAIN_1"/>
    <property type="match status" value="1"/>
</dbReference>
<feature type="domain" description="WW" evidence="2">
    <location>
        <begin position="98"/>
        <end position="132"/>
    </location>
</feature>
<proteinExistence type="predicted"/>
<dbReference type="Pfam" id="PF00397">
    <property type="entry name" value="WW"/>
    <property type="match status" value="1"/>
</dbReference>
<feature type="region of interest" description="Disordered" evidence="1">
    <location>
        <begin position="806"/>
        <end position="883"/>
    </location>
</feature>
<dbReference type="PANTHER" id="PTHR21715:SF0">
    <property type="entry name" value="RH04127P"/>
    <property type="match status" value="1"/>
</dbReference>
<dbReference type="KEGG" id="dpo:6899416"/>
<reference evidence="4" key="1">
    <citation type="submission" date="2025-08" db="UniProtKB">
        <authorList>
            <consortium name="RefSeq"/>
        </authorList>
    </citation>
    <scope>IDENTIFICATION</scope>
    <source>
        <strain evidence="4">MV-25-SWS-2005</strain>
        <tissue evidence="4">Whole body</tissue>
    </source>
</reference>
<dbReference type="InterPro" id="IPR036020">
    <property type="entry name" value="WW_dom_sf"/>
</dbReference>